<dbReference type="RefSeq" id="WP_038082249.1">
    <property type="nucleotide sequence ID" value="NZ_JHEG04000001.1"/>
</dbReference>
<evidence type="ECO:0000313" key="4">
    <source>
        <dbReference type="Proteomes" id="UP000029738"/>
    </source>
</evidence>
<dbReference type="OrthoDB" id="1766727at2"/>
<name>A0A0C1N3V2_9CYAN</name>
<gene>
    <name evidence="3" type="ORF">DA73_0238860</name>
    <name evidence="2" type="ORF">DA73_0400031145</name>
</gene>
<comment type="caution">
    <text evidence="3">The sequence shown here is derived from an EMBL/GenBank/DDBJ whole genome shotgun (WGS) entry which is preliminary data.</text>
</comment>
<reference evidence="2" key="2">
    <citation type="submission" date="2019-11" db="EMBL/GenBank/DDBJ databases">
        <title>Improved Assembly of Tolypothrix boutellei genome.</title>
        <authorList>
            <person name="Sarangi A.N."/>
            <person name="Mukherjee M."/>
            <person name="Ghosh S."/>
            <person name="Singh D."/>
            <person name="Das A."/>
            <person name="Kant S."/>
            <person name="Prusty A."/>
            <person name="Tripathy S."/>
        </authorList>
    </citation>
    <scope>NUCLEOTIDE SEQUENCE</scope>
    <source>
        <strain evidence="2">VB521301</strain>
    </source>
</reference>
<keyword evidence="4" id="KW-1185">Reference proteome</keyword>
<reference evidence="3" key="1">
    <citation type="journal article" date="2015" name="Genome Announc.">
        <title>Draft Genome Sequence of Tolypothrix boutellei Strain VB521301.</title>
        <authorList>
            <person name="Chandrababunaidu M.M."/>
            <person name="Singh D."/>
            <person name="Sen D."/>
            <person name="Bhan S."/>
            <person name="Das S."/>
            <person name="Gupta A."/>
            <person name="Adhikary S.P."/>
            <person name="Tripathy S."/>
        </authorList>
    </citation>
    <scope>NUCLEOTIDE SEQUENCE</scope>
    <source>
        <strain evidence="3">VB521301</strain>
    </source>
</reference>
<dbReference type="Proteomes" id="UP000029738">
    <property type="component" value="Unassembled WGS sequence"/>
</dbReference>
<dbReference type="Gene3D" id="2.60.200.20">
    <property type="match status" value="1"/>
</dbReference>
<proteinExistence type="predicted"/>
<dbReference type="EMBL" id="JHEG02000059">
    <property type="protein sequence ID" value="KIE07136.1"/>
    <property type="molecule type" value="Genomic_DNA"/>
</dbReference>
<evidence type="ECO:0000313" key="2">
    <source>
        <dbReference type="EMBL" id="KAF3889442.1"/>
    </source>
</evidence>
<dbReference type="InterPro" id="IPR000253">
    <property type="entry name" value="FHA_dom"/>
</dbReference>
<dbReference type="Pfam" id="PF00498">
    <property type="entry name" value="FHA"/>
    <property type="match status" value="1"/>
</dbReference>
<dbReference type="EMBL" id="JHEG04000001">
    <property type="protein sequence ID" value="KAF3889442.1"/>
    <property type="molecule type" value="Genomic_DNA"/>
</dbReference>
<dbReference type="SMART" id="SM00240">
    <property type="entry name" value="FHA"/>
    <property type="match status" value="1"/>
</dbReference>
<evidence type="ECO:0000313" key="3">
    <source>
        <dbReference type="EMBL" id="KIE07136.1"/>
    </source>
</evidence>
<dbReference type="InterPro" id="IPR008984">
    <property type="entry name" value="SMAD_FHA_dom_sf"/>
</dbReference>
<accession>A0A0C1N3V2</accession>
<evidence type="ECO:0000259" key="1">
    <source>
        <dbReference type="PROSITE" id="PS50006"/>
    </source>
</evidence>
<dbReference type="STRING" id="1479485.DA73_0238860"/>
<organism evidence="3">
    <name type="scientific">Tolypothrix bouteillei VB521301</name>
    <dbReference type="NCBI Taxonomy" id="1479485"/>
    <lineage>
        <taxon>Bacteria</taxon>
        <taxon>Bacillati</taxon>
        <taxon>Cyanobacteriota</taxon>
        <taxon>Cyanophyceae</taxon>
        <taxon>Nostocales</taxon>
        <taxon>Tolypothrichaceae</taxon>
        <taxon>Tolypothrix</taxon>
    </lineage>
</organism>
<protein>
    <submittedName>
        <fullName evidence="2">FHA domain-containing protein</fullName>
    </submittedName>
    <submittedName>
        <fullName evidence="3">Phosphopeptide-binding protein</fullName>
    </submittedName>
</protein>
<dbReference type="CDD" id="cd00060">
    <property type="entry name" value="FHA"/>
    <property type="match status" value="1"/>
</dbReference>
<dbReference type="PROSITE" id="PS50006">
    <property type="entry name" value="FHA_DOMAIN"/>
    <property type="match status" value="1"/>
</dbReference>
<dbReference type="SUPFAM" id="SSF49879">
    <property type="entry name" value="SMAD/FHA domain"/>
    <property type="match status" value="1"/>
</dbReference>
<feature type="domain" description="FHA" evidence="1">
    <location>
        <begin position="42"/>
        <end position="101"/>
    </location>
</feature>
<dbReference type="AlphaFoldDB" id="A0A0C1N3V2"/>
<sequence>MFAGLGCDPIPGLSQLTPDTAYLVVRNGPKAQSSFPLNRLRSLIGRNHPPHIVVDIDLSGYEPDQIMTISRHHAIVQWVNQKLQIVDLASRNGTFVNGLQLLSQEANQPSAPALLTVGSKIRLGDLEFEVTMF</sequence>